<evidence type="ECO:0000256" key="1">
    <source>
        <dbReference type="SAM" id="Coils"/>
    </source>
</evidence>
<dbReference type="AlphaFoldDB" id="A0AB34IUA8"/>
<protein>
    <recommendedName>
        <fullName evidence="5">Chromo domain-containing protein</fullName>
    </recommendedName>
</protein>
<dbReference type="InterPro" id="IPR016197">
    <property type="entry name" value="Chromo-like_dom_sf"/>
</dbReference>
<sequence>MVPGECLMLQPLEKAGEVASLVAKQGCTYLVVHSSSGAQEEVLLDEADQKLTGRFMLPAASKAELASADAAAVRAREAREALASREKVKKAAVEAATLRWYQEQAALGLELGISYVDWLRIVKLLTNAPPCLEGGHIVMNSVAAGRAMIVDAAIERALGEPLRESVRFAKARAAEQDAAKGRPREKGLDQETWAGKDVTEMIPELEKQAEEALRKAAAQKQKKEETTLNQTARRAQKIKQACRNMISGRAQGDVSKLAIQDLLTLISWKDGTPPENKSAANKEAIVKVWSDLNVPMDVIRAEAAVGAEDDTTTARKRKPAATTNQQKKKRSQQTADSSDEDESGIDEDGDGQSDTDEDGSDSEDDSDDEDDEPTWNVERITAEKGQGASLAYHVEWEGGEWTWEPAALVRHTDAAKEYLQRKKEAAAAKKKKK</sequence>
<feature type="region of interest" description="Disordered" evidence="2">
    <location>
        <begin position="306"/>
        <end position="386"/>
    </location>
</feature>
<accession>A0AB34IUA8</accession>
<dbReference type="SUPFAM" id="SSF54160">
    <property type="entry name" value="Chromo domain-like"/>
    <property type="match status" value="1"/>
</dbReference>
<evidence type="ECO:0008006" key="5">
    <source>
        <dbReference type="Google" id="ProtNLM"/>
    </source>
</evidence>
<dbReference type="Proteomes" id="UP001515480">
    <property type="component" value="Unassembled WGS sequence"/>
</dbReference>
<gene>
    <name evidence="3" type="ORF">AB1Y20_008739</name>
</gene>
<keyword evidence="4" id="KW-1185">Reference proteome</keyword>
<reference evidence="3 4" key="1">
    <citation type="journal article" date="2024" name="Science">
        <title>Giant polyketide synthase enzymes in the biosynthesis of giant marine polyether toxins.</title>
        <authorList>
            <person name="Fallon T.R."/>
            <person name="Shende V.V."/>
            <person name="Wierzbicki I.H."/>
            <person name="Pendleton A.L."/>
            <person name="Watervoot N.F."/>
            <person name="Auber R.P."/>
            <person name="Gonzalez D.J."/>
            <person name="Wisecaver J.H."/>
            <person name="Moore B.S."/>
        </authorList>
    </citation>
    <scope>NUCLEOTIDE SEQUENCE [LARGE SCALE GENOMIC DNA]</scope>
    <source>
        <strain evidence="3 4">12B1</strain>
    </source>
</reference>
<comment type="caution">
    <text evidence="3">The sequence shown here is derived from an EMBL/GenBank/DDBJ whole genome shotgun (WGS) entry which is preliminary data.</text>
</comment>
<dbReference type="Gene3D" id="2.40.50.40">
    <property type="match status" value="1"/>
</dbReference>
<evidence type="ECO:0000313" key="4">
    <source>
        <dbReference type="Proteomes" id="UP001515480"/>
    </source>
</evidence>
<evidence type="ECO:0000313" key="3">
    <source>
        <dbReference type="EMBL" id="KAL1504973.1"/>
    </source>
</evidence>
<name>A0AB34IUA8_PRYPA</name>
<evidence type="ECO:0000256" key="2">
    <source>
        <dbReference type="SAM" id="MobiDB-lite"/>
    </source>
</evidence>
<feature type="coiled-coil region" evidence="1">
    <location>
        <begin position="202"/>
        <end position="229"/>
    </location>
</feature>
<dbReference type="EMBL" id="JBGBPQ010000019">
    <property type="protein sequence ID" value="KAL1504973.1"/>
    <property type="molecule type" value="Genomic_DNA"/>
</dbReference>
<feature type="compositionally biased region" description="Acidic residues" evidence="2">
    <location>
        <begin position="337"/>
        <end position="373"/>
    </location>
</feature>
<organism evidence="3 4">
    <name type="scientific">Prymnesium parvum</name>
    <name type="common">Toxic golden alga</name>
    <dbReference type="NCBI Taxonomy" id="97485"/>
    <lineage>
        <taxon>Eukaryota</taxon>
        <taxon>Haptista</taxon>
        <taxon>Haptophyta</taxon>
        <taxon>Prymnesiophyceae</taxon>
        <taxon>Prymnesiales</taxon>
        <taxon>Prymnesiaceae</taxon>
        <taxon>Prymnesium</taxon>
    </lineage>
</organism>
<keyword evidence="1" id="KW-0175">Coiled coil</keyword>
<proteinExistence type="predicted"/>
<dbReference type="CDD" id="cd00024">
    <property type="entry name" value="CD_CSD"/>
    <property type="match status" value="1"/>
</dbReference>